<accession>A0A9X2VJL3</accession>
<evidence type="ECO:0000259" key="1">
    <source>
        <dbReference type="PROSITE" id="PS50234"/>
    </source>
</evidence>
<organism evidence="2 3">
    <name type="scientific">Umezawaea endophytica</name>
    <dbReference type="NCBI Taxonomy" id="1654476"/>
    <lineage>
        <taxon>Bacteria</taxon>
        <taxon>Bacillati</taxon>
        <taxon>Actinomycetota</taxon>
        <taxon>Actinomycetes</taxon>
        <taxon>Pseudonocardiales</taxon>
        <taxon>Pseudonocardiaceae</taxon>
        <taxon>Umezawaea</taxon>
    </lineage>
</organism>
<protein>
    <submittedName>
        <fullName evidence="2">VWA domain-containing protein</fullName>
    </submittedName>
</protein>
<evidence type="ECO:0000313" key="2">
    <source>
        <dbReference type="EMBL" id="MCS7477309.1"/>
    </source>
</evidence>
<dbReference type="Pfam" id="PF13531">
    <property type="entry name" value="SBP_bac_11"/>
    <property type="match status" value="1"/>
</dbReference>
<comment type="caution">
    <text evidence="2">The sequence shown here is derived from an EMBL/GenBank/DDBJ whole genome shotgun (WGS) entry which is preliminary data.</text>
</comment>
<dbReference type="SUPFAM" id="SSF53300">
    <property type="entry name" value="vWA-like"/>
    <property type="match status" value="1"/>
</dbReference>
<feature type="domain" description="VWFA" evidence="1">
    <location>
        <begin position="348"/>
        <end position="536"/>
    </location>
</feature>
<dbReference type="SUPFAM" id="SSF53850">
    <property type="entry name" value="Periplasmic binding protein-like II"/>
    <property type="match status" value="1"/>
</dbReference>
<gene>
    <name evidence="2" type="ORF">NZH93_10640</name>
</gene>
<reference evidence="2" key="1">
    <citation type="submission" date="2022-08" db="EMBL/GenBank/DDBJ databases">
        <authorList>
            <person name="Tistechok S."/>
            <person name="Samborskyy M."/>
            <person name="Roman I."/>
        </authorList>
    </citation>
    <scope>NUCLEOTIDE SEQUENCE</scope>
    <source>
        <strain evidence="2">DSM 103496</strain>
    </source>
</reference>
<dbReference type="Proteomes" id="UP001141259">
    <property type="component" value="Unassembled WGS sequence"/>
</dbReference>
<dbReference type="RefSeq" id="WP_259622818.1">
    <property type="nucleotide sequence ID" value="NZ_JANYMP010000004.1"/>
</dbReference>
<sequence>MIRRALIGVAAVALLTGCSGDPPAGSPVGEARPGVLRVLAGSELTDMAPVLEEAAKATGVRVEFSYTGTLDGAESVANGTAEQGFDAVWFSSNRYLELLPEAAKRLGRPTKVMSSPVVLGLPASKVRELGWDAKRVGWAEIADAAGQKRFTYGMTDPSTSNSGFSALVGIASALTGSGSALDAAAITSVAPELKDFFSAQTLSAGSSGWLSEAYQRRARGEDPGARVDGLLNYESVLLSVNAANVLPEPLTLVYPNDGVVTADYPLTLLGSAGEDARGSYDRLTAHLRSPDAQRRISEVTGRRPASPEVQLDGRFAVRDLVELPFPGSGAAVDGLVTAYFDQLRRPSRTLYVLDTSGSMEGERIDGLRQAVIGLTGADTTLSGRFSKFHGREQVTLLPFNGAPESPREFTVTTDADLGRIKSAAEGLGARGGTAIYSSLRQGYDVLRAQSAADQDRFTSIVLMTDGENTSGDGFDDFAAFHDGLEPALRGVPVFPVLFGESAADEMGRVASMSGGKVFDARSRTLAEAFKEIRGYQ</sequence>
<dbReference type="InterPro" id="IPR036465">
    <property type="entry name" value="vWFA_dom_sf"/>
</dbReference>
<dbReference type="EMBL" id="JANYMP010000004">
    <property type="protein sequence ID" value="MCS7477309.1"/>
    <property type="molecule type" value="Genomic_DNA"/>
</dbReference>
<keyword evidence="3" id="KW-1185">Reference proteome</keyword>
<dbReference type="Gene3D" id="3.40.50.410">
    <property type="entry name" value="von Willebrand factor, type A domain"/>
    <property type="match status" value="1"/>
</dbReference>
<dbReference type="PROSITE" id="PS50234">
    <property type="entry name" value="VWFA"/>
    <property type="match status" value="1"/>
</dbReference>
<evidence type="ECO:0000313" key="3">
    <source>
        <dbReference type="Proteomes" id="UP001141259"/>
    </source>
</evidence>
<dbReference type="CDD" id="cd00198">
    <property type="entry name" value="vWFA"/>
    <property type="match status" value="1"/>
</dbReference>
<dbReference type="AlphaFoldDB" id="A0A9X2VJL3"/>
<dbReference type="PROSITE" id="PS51257">
    <property type="entry name" value="PROKAR_LIPOPROTEIN"/>
    <property type="match status" value="1"/>
</dbReference>
<proteinExistence type="predicted"/>
<dbReference type="Pfam" id="PF13519">
    <property type="entry name" value="VWA_2"/>
    <property type="match status" value="1"/>
</dbReference>
<name>A0A9X2VJL3_9PSEU</name>
<dbReference type="SMART" id="SM00327">
    <property type="entry name" value="VWA"/>
    <property type="match status" value="1"/>
</dbReference>
<dbReference type="InterPro" id="IPR002035">
    <property type="entry name" value="VWF_A"/>
</dbReference>